<evidence type="ECO:0000256" key="5">
    <source>
        <dbReference type="ARBA" id="ARBA00023180"/>
    </source>
</evidence>
<dbReference type="GO" id="GO:0016020">
    <property type="term" value="C:membrane"/>
    <property type="evidence" value="ECO:0007669"/>
    <property type="project" value="UniProtKB-SubCell"/>
</dbReference>
<dbReference type="AlphaFoldDB" id="A0A2I0WDQ7"/>
<feature type="compositionally biased region" description="Pro residues" evidence="6">
    <location>
        <begin position="72"/>
        <end position="98"/>
    </location>
</feature>
<evidence type="ECO:0000256" key="1">
    <source>
        <dbReference type="ARBA" id="ARBA00004606"/>
    </source>
</evidence>
<dbReference type="EMBL" id="KZ502722">
    <property type="protein sequence ID" value="PKU73791.1"/>
    <property type="molecule type" value="Genomic_DNA"/>
</dbReference>
<reference evidence="8 9" key="1">
    <citation type="journal article" date="2016" name="Sci. Rep.">
        <title>The Dendrobium catenatum Lindl. genome sequence provides insights into polysaccharide synthase, floral development and adaptive evolution.</title>
        <authorList>
            <person name="Zhang G.Q."/>
            <person name="Xu Q."/>
            <person name="Bian C."/>
            <person name="Tsai W.C."/>
            <person name="Yeh C.M."/>
            <person name="Liu K.W."/>
            <person name="Yoshida K."/>
            <person name="Zhang L.S."/>
            <person name="Chang S.B."/>
            <person name="Chen F."/>
            <person name="Shi Y."/>
            <person name="Su Y.Y."/>
            <person name="Zhang Y.Q."/>
            <person name="Chen L.J."/>
            <person name="Yin Y."/>
            <person name="Lin M."/>
            <person name="Huang H."/>
            <person name="Deng H."/>
            <person name="Wang Z.W."/>
            <person name="Zhu S.L."/>
            <person name="Zhao X."/>
            <person name="Deng C."/>
            <person name="Niu S.C."/>
            <person name="Huang J."/>
            <person name="Wang M."/>
            <person name="Liu G.H."/>
            <person name="Yang H.J."/>
            <person name="Xiao X.J."/>
            <person name="Hsiao Y.Y."/>
            <person name="Wu W.L."/>
            <person name="Chen Y.Y."/>
            <person name="Mitsuda N."/>
            <person name="Ohme-Takagi M."/>
            <person name="Luo Y.B."/>
            <person name="Van de Peer Y."/>
            <person name="Liu Z.J."/>
        </authorList>
    </citation>
    <scope>NUCLEOTIDE SEQUENCE [LARGE SCALE GENOMIC DNA]</scope>
    <source>
        <tissue evidence="8">The whole plant</tissue>
    </source>
</reference>
<evidence type="ECO:0000256" key="6">
    <source>
        <dbReference type="SAM" id="MobiDB-lite"/>
    </source>
</evidence>
<sequence>MKPHQVEQLNNQNNQFHLLQSPKLFFNSISFLPKLLTFFLIFGFGLAVGITSTSYLKSIPFPFQSIQLQPPILPSPHPSPPPPAPLSPPPPPPPPSPPKGLNGFIEPNEIEHDMTDEELLWRASLVPKTSSFPYNRLPKIAFMFLTRGPLPFIPLWEKFFQGHHGLYSIYVHADPSHNESVPVESVFHGRRIPSKVVKWGALNMMEAERRLLANALLDFSNERFILLSESCVPLFNFPTVYSYLLNSTTSFVESYDNPAPNCRGRYNPHMFPTVPVSGWRKGSQWFELSRQLAVQVIADDRFFPVFRRFCHPPCYVDEHYLPTMVSMSFGELNANRSLTWVDWSHGGAHPARFIRPAVTPELLRWMRGGSSCMYNGRNTTVCFLFARKFHPSSLTRLLTFAPKVLGFGRR</sequence>
<dbReference type="InterPro" id="IPR003406">
    <property type="entry name" value="Glyco_trans_14"/>
</dbReference>
<feature type="transmembrane region" description="Helical" evidence="7">
    <location>
        <begin position="35"/>
        <end position="56"/>
    </location>
</feature>
<comment type="subcellular location">
    <subcellularLocation>
        <location evidence="1">Membrane</location>
        <topology evidence="1">Single-pass type II membrane protein</topology>
    </subcellularLocation>
</comment>
<accession>A0A2I0WDQ7</accession>
<gene>
    <name evidence="8" type="ORF">MA16_Dca026694</name>
</gene>
<evidence type="ECO:0000313" key="8">
    <source>
        <dbReference type="EMBL" id="PKU73791.1"/>
    </source>
</evidence>
<keyword evidence="7" id="KW-0812">Transmembrane</keyword>
<dbReference type="Pfam" id="PF02485">
    <property type="entry name" value="Branch"/>
    <property type="match status" value="1"/>
</dbReference>
<protein>
    <recommendedName>
        <fullName evidence="10">Core-2/I-branching beta-1,6-N-acetylglucosaminyltransferase family protein</fullName>
    </recommendedName>
</protein>
<keyword evidence="7" id="KW-1133">Transmembrane helix</keyword>
<keyword evidence="4 7" id="KW-0472">Membrane</keyword>
<feature type="region of interest" description="Disordered" evidence="6">
    <location>
        <begin position="72"/>
        <end position="106"/>
    </location>
</feature>
<dbReference type="PANTHER" id="PTHR31042:SF131">
    <property type="entry name" value="CORE-2_I-BRANCHING BETA-1,6-N-ACETYLGLUCOSAMINYLTRANSFERASE FAMILY PROTEIN"/>
    <property type="match status" value="1"/>
</dbReference>
<evidence type="ECO:0000313" key="9">
    <source>
        <dbReference type="Proteomes" id="UP000233837"/>
    </source>
</evidence>
<reference evidence="8 9" key="2">
    <citation type="journal article" date="2017" name="Nature">
        <title>The Apostasia genome and the evolution of orchids.</title>
        <authorList>
            <person name="Zhang G.Q."/>
            <person name="Liu K.W."/>
            <person name="Li Z."/>
            <person name="Lohaus R."/>
            <person name="Hsiao Y.Y."/>
            <person name="Niu S.C."/>
            <person name="Wang J.Y."/>
            <person name="Lin Y.C."/>
            <person name="Xu Q."/>
            <person name="Chen L.J."/>
            <person name="Yoshida K."/>
            <person name="Fujiwara S."/>
            <person name="Wang Z.W."/>
            <person name="Zhang Y.Q."/>
            <person name="Mitsuda N."/>
            <person name="Wang M."/>
            <person name="Liu G.H."/>
            <person name="Pecoraro L."/>
            <person name="Huang H.X."/>
            <person name="Xiao X.J."/>
            <person name="Lin M."/>
            <person name="Wu X.Y."/>
            <person name="Wu W.L."/>
            <person name="Chen Y.Y."/>
            <person name="Chang S.B."/>
            <person name="Sakamoto S."/>
            <person name="Ohme-Takagi M."/>
            <person name="Yagi M."/>
            <person name="Zeng S.J."/>
            <person name="Shen C.Y."/>
            <person name="Yeh C.M."/>
            <person name="Luo Y.B."/>
            <person name="Tsai W.C."/>
            <person name="Van de Peer Y."/>
            <person name="Liu Z.J."/>
        </authorList>
    </citation>
    <scope>NUCLEOTIDE SEQUENCE [LARGE SCALE GENOMIC DNA]</scope>
    <source>
        <tissue evidence="8">The whole plant</tissue>
    </source>
</reference>
<dbReference type="STRING" id="906689.A0A2I0WDQ7"/>
<keyword evidence="3" id="KW-0808">Transferase</keyword>
<dbReference type="InterPro" id="IPR044174">
    <property type="entry name" value="BC10-like"/>
</dbReference>
<evidence type="ECO:0000256" key="7">
    <source>
        <dbReference type="SAM" id="Phobius"/>
    </source>
</evidence>
<evidence type="ECO:0000256" key="3">
    <source>
        <dbReference type="ARBA" id="ARBA00022679"/>
    </source>
</evidence>
<keyword evidence="2" id="KW-0328">Glycosyltransferase</keyword>
<proteinExistence type="predicted"/>
<dbReference type="PANTHER" id="PTHR31042">
    <property type="entry name" value="CORE-2/I-BRANCHING BETA-1,6-N-ACETYLGLUCOSAMINYLTRANSFERASE FAMILY PROTEIN-RELATED"/>
    <property type="match status" value="1"/>
</dbReference>
<evidence type="ECO:0000256" key="4">
    <source>
        <dbReference type="ARBA" id="ARBA00023136"/>
    </source>
</evidence>
<keyword evidence="9" id="KW-1185">Reference proteome</keyword>
<evidence type="ECO:0008006" key="10">
    <source>
        <dbReference type="Google" id="ProtNLM"/>
    </source>
</evidence>
<dbReference type="SUPFAM" id="SSF101447">
    <property type="entry name" value="Formin homology 2 domain (FH2 domain)"/>
    <property type="match status" value="1"/>
</dbReference>
<organism evidence="8 9">
    <name type="scientific">Dendrobium catenatum</name>
    <dbReference type="NCBI Taxonomy" id="906689"/>
    <lineage>
        <taxon>Eukaryota</taxon>
        <taxon>Viridiplantae</taxon>
        <taxon>Streptophyta</taxon>
        <taxon>Embryophyta</taxon>
        <taxon>Tracheophyta</taxon>
        <taxon>Spermatophyta</taxon>
        <taxon>Magnoliopsida</taxon>
        <taxon>Liliopsida</taxon>
        <taxon>Asparagales</taxon>
        <taxon>Orchidaceae</taxon>
        <taxon>Epidendroideae</taxon>
        <taxon>Malaxideae</taxon>
        <taxon>Dendrobiinae</taxon>
        <taxon>Dendrobium</taxon>
    </lineage>
</organism>
<dbReference type="Proteomes" id="UP000233837">
    <property type="component" value="Unassembled WGS sequence"/>
</dbReference>
<keyword evidence="5" id="KW-0325">Glycoprotein</keyword>
<dbReference type="GO" id="GO:0016757">
    <property type="term" value="F:glycosyltransferase activity"/>
    <property type="evidence" value="ECO:0007669"/>
    <property type="project" value="UniProtKB-KW"/>
</dbReference>
<name>A0A2I0WDQ7_9ASPA</name>
<evidence type="ECO:0000256" key="2">
    <source>
        <dbReference type="ARBA" id="ARBA00022676"/>
    </source>
</evidence>